<dbReference type="AlphaFoldDB" id="A0A9D4LXL7"/>
<dbReference type="EMBL" id="JAIWYP010000002">
    <property type="protein sequence ID" value="KAH3865572.1"/>
    <property type="molecule type" value="Genomic_DNA"/>
</dbReference>
<sequence length="89" mass="10013">MQRFKPQSEIVAGRCVRSPGIGKTEHVEAVCFTVCITRHRVREGIELRSKQDRAINERLSLGVRPTSDALLVYHNEHRMASVGLRAAIC</sequence>
<organism evidence="1 2">
    <name type="scientific">Dreissena polymorpha</name>
    <name type="common">Zebra mussel</name>
    <name type="synonym">Mytilus polymorpha</name>
    <dbReference type="NCBI Taxonomy" id="45954"/>
    <lineage>
        <taxon>Eukaryota</taxon>
        <taxon>Metazoa</taxon>
        <taxon>Spiralia</taxon>
        <taxon>Lophotrochozoa</taxon>
        <taxon>Mollusca</taxon>
        <taxon>Bivalvia</taxon>
        <taxon>Autobranchia</taxon>
        <taxon>Heteroconchia</taxon>
        <taxon>Euheterodonta</taxon>
        <taxon>Imparidentia</taxon>
        <taxon>Neoheterodontei</taxon>
        <taxon>Myida</taxon>
        <taxon>Dreissenoidea</taxon>
        <taxon>Dreissenidae</taxon>
        <taxon>Dreissena</taxon>
    </lineage>
</organism>
<reference evidence="1" key="1">
    <citation type="journal article" date="2019" name="bioRxiv">
        <title>The Genome of the Zebra Mussel, Dreissena polymorpha: A Resource for Invasive Species Research.</title>
        <authorList>
            <person name="McCartney M.A."/>
            <person name="Auch B."/>
            <person name="Kono T."/>
            <person name="Mallez S."/>
            <person name="Zhang Y."/>
            <person name="Obille A."/>
            <person name="Becker A."/>
            <person name="Abrahante J.E."/>
            <person name="Garbe J."/>
            <person name="Badalamenti J.P."/>
            <person name="Herman A."/>
            <person name="Mangelson H."/>
            <person name="Liachko I."/>
            <person name="Sullivan S."/>
            <person name="Sone E.D."/>
            <person name="Koren S."/>
            <person name="Silverstein K.A.T."/>
            <person name="Beckman K.B."/>
            <person name="Gohl D.M."/>
        </authorList>
    </citation>
    <scope>NUCLEOTIDE SEQUENCE</scope>
    <source>
        <strain evidence="1">Duluth1</strain>
        <tissue evidence="1">Whole animal</tissue>
    </source>
</reference>
<reference evidence="1" key="2">
    <citation type="submission" date="2020-11" db="EMBL/GenBank/DDBJ databases">
        <authorList>
            <person name="McCartney M.A."/>
            <person name="Auch B."/>
            <person name="Kono T."/>
            <person name="Mallez S."/>
            <person name="Becker A."/>
            <person name="Gohl D.M."/>
            <person name="Silverstein K.A.T."/>
            <person name="Koren S."/>
            <person name="Bechman K.B."/>
            <person name="Herman A."/>
            <person name="Abrahante J.E."/>
            <person name="Garbe J."/>
        </authorList>
    </citation>
    <scope>NUCLEOTIDE SEQUENCE</scope>
    <source>
        <strain evidence="1">Duluth1</strain>
        <tissue evidence="1">Whole animal</tissue>
    </source>
</reference>
<accession>A0A9D4LXL7</accession>
<keyword evidence="2" id="KW-1185">Reference proteome</keyword>
<dbReference type="Proteomes" id="UP000828390">
    <property type="component" value="Unassembled WGS sequence"/>
</dbReference>
<proteinExistence type="predicted"/>
<evidence type="ECO:0000313" key="1">
    <source>
        <dbReference type="EMBL" id="KAH3865572.1"/>
    </source>
</evidence>
<name>A0A9D4LXL7_DREPO</name>
<evidence type="ECO:0000313" key="2">
    <source>
        <dbReference type="Proteomes" id="UP000828390"/>
    </source>
</evidence>
<protein>
    <submittedName>
        <fullName evidence="1">Uncharacterized protein</fullName>
    </submittedName>
</protein>
<gene>
    <name evidence="1" type="ORF">DPMN_028613</name>
</gene>
<comment type="caution">
    <text evidence="1">The sequence shown here is derived from an EMBL/GenBank/DDBJ whole genome shotgun (WGS) entry which is preliminary data.</text>
</comment>